<feature type="signal peptide" evidence="2">
    <location>
        <begin position="1"/>
        <end position="30"/>
    </location>
</feature>
<feature type="chain" id="PRO_5043640145" evidence="2">
    <location>
        <begin position="31"/>
        <end position="583"/>
    </location>
</feature>
<feature type="compositionally biased region" description="Polar residues" evidence="1">
    <location>
        <begin position="492"/>
        <end position="506"/>
    </location>
</feature>
<evidence type="ECO:0000313" key="4">
    <source>
        <dbReference type="Proteomes" id="UP001162060"/>
    </source>
</evidence>
<dbReference type="Proteomes" id="UP001162060">
    <property type="component" value="Unassembled WGS sequence"/>
</dbReference>
<dbReference type="EMBL" id="CAKLBY020000086">
    <property type="protein sequence ID" value="CAK7925180.1"/>
    <property type="molecule type" value="Genomic_DNA"/>
</dbReference>
<reference evidence="3" key="1">
    <citation type="submission" date="2024-01" db="EMBL/GenBank/DDBJ databases">
        <authorList>
            <person name="Webb A."/>
        </authorList>
    </citation>
    <scope>NUCLEOTIDE SEQUENCE</scope>
    <source>
        <strain evidence="3">Pm1</strain>
    </source>
</reference>
<evidence type="ECO:0000313" key="3">
    <source>
        <dbReference type="EMBL" id="CAK7925180.1"/>
    </source>
</evidence>
<dbReference type="Pfam" id="PF16683">
    <property type="entry name" value="TGase_elicitor"/>
    <property type="match status" value="1"/>
</dbReference>
<dbReference type="GO" id="GO:0016755">
    <property type="term" value="F:aminoacyltransferase activity"/>
    <property type="evidence" value="ECO:0007669"/>
    <property type="project" value="InterPro"/>
</dbReference>
<dbReference type="InterPro" id="IPR032048">
    <property type="entry name" value="TGase_elicitor"/>
</dbReference>
<accession>A0AAV1TS04</accession>
<feature type="region of interest" description="Disordered" evidence="1">
    <location>
        <begin position="487"/>
        <end position="559"/>
    </location>
</feature>
<feature type="compositionally biased region" description="Polar residues" evidence="1">
    <location>
        <begin position="464"/>
        <end position="476"/>
    </location>
</feature>
<feature type="compositionally biased region" description="Low complexity" evidence="1">
    <location>
        <begin position="543"/>
        <end position="554"/>
    </location>
</feature>
<dbReference type="Gene3D" id="3.30.40.240">
    <property type="entry name" value="Transglutaminase elicitor, body domain"/>
    <property type="match status" value="1"/>
</dbReference>
<keyword evidence="2" id="KW-0732">Signal</keyword>
<evidence type="ECO:0000256" key="2">
    <source>
        <dbReference type="SAM" id="SignalP"/>
    </source>
</evidence>
<gene>
    <name evidence="3" type="ORF">PM001_LOCUS10330</name>
</gene>
<protein>
    <submittedName>
        <fullName evidence="3">Uncharacterized protein</fullName>
    </submittedName>
</protein>
<sequence length="583" mass="64239">MKLSTRTSIAPWMASTVVTIVLFSISSVQGEPISETVVTPLGDATATLTHRHPAFEGWQTYAAVDSIKSTAPSVFMTARHLEPERSDVARLEAFFGTTMERNYNVLNDLYPRAVSDELPWSGDNWPTYKDGINAVWKANEPSPAQKYASAYNLRVDTFLSSLSLSNGVLSTSSSSSSSCRTDADCVTAQDNDNDDRRCGLRANTSSGYCIPAWHGLGHARAAAALLEDEPQCDVSKNNVTFHAVDIKALLTQLYDDAAITIVLTGARFNGPDAPEELDRYGRYTDAARRDVNAGFFHIAMTNILGKHRQSFIIDVSANAQVWNEPVQAFEISEASVINASMLSLEHFDSNTYPFNDAATFLAKCTTRLTWTVESMDGGEELTSTGQIEAHTVYEEYEYCLELDENYTIIGGEWLGASRKNHPDFLWLPAGKPREDTVTATGISYANVLELLKESRQCEHATATLPATQTPSISTQRPKCDNSWVHAEKRPANASTSQTPIVTSESQETYPPPTDTSESTEPWTQLSTTDMPATSALGTPVPSTPSSKSLRSDSSTKQWNEPLSWDMSTLSQWYRHLADTTLWW</sequence>
<feature type="compositionally biased region" description="Polar residues" evidence="1">
    <location>
        <begin position="522"/>
        <end position="531"/>
    </location>
</feature>
<organism evidence="3 4">
    <name type="scientific">Peronospora matthiolae</name>
    <dbReference type="NCBI Taxonomy" id="2874970"/>
    <lineage>
        <taxon>Eukaryota</taxon>
        <taxon>Sar</taxon>
        <taxon>Stramenopiles</taxon>
        <taxon>Oomycota</taxon>
        <taxon>Peronosporomycetes</taxon>
        <taxon>Peronosporales</taxon>
        <taxon>Peronosporaceae</taxon>
        <taxon>Peronospora</taxon>
    </lineage>
</organism>
<feature type="region of interest" description="Disordered" evidence="1">
    <location>
        <begin position="462"/>
        <end position="481"/>
    </location>
</feature>
<dbReference type="AlphaFoldDB" id="A0AAV1TS04"/>
<name>A0AAV1TS04_9STRA</name>
<comment type="caution">
    <text evidence="3">The sequence shown here is derived from an EMBL/GenBank/DDBJ whole genome shotgun (WGS) entry which is preliminary data.</text>
</comment>
<proteinExistence type="predicted"/>
<evidence type="ECO:0000256" key="1">
    <source>
        <dbReference type="SAM" id="MobiDB-lite"/>
    </source>
</evidence>